<proteinExistence type="predicted"/>
<organism evidence="3 4">
    <name type="scientific">Rotaria socialis</name>
    <dbReference type="NCBI Taxonomy" id="392032"/>
    <lineage>
        <taxon>Eukaryota</taxon>
        <taxon>Metazoa</taxon>
        <taxon>Spiralia</taxon>
        <taxon>Gnathifera</taxon>
        <taxon>Rotifera</taxon>
        <taxon>Eurotatoria</taxon>
        <taxon>Bdelloidea</taxon>
        <taxon>Philodinida</taxon>
        <taxon>Philodinidae</taxon>
        <taxon>Rotaria</taxon>
    </lineage>
</organism>
<feature type="compositionally biased region" description="Basic and acidic residues" evidence="1">
    <location>
        <begin position="18"/>
        <end position="33"/>
    </location>
</feature>
<sequence>MASNDENTVIDDNETMDDEKSSVHDEEGHMKSERTDFCGPSTLFVCMHFIMMREIITAVSDASGAYLEEVFKIILLNDKILDNEIDHLQTFANKFGLNFYISIIDRNQKSFHHINTSTIKKNQHRAYLVFNKSTREFYTFYVHNINNKNRTIFSVNDTHILKLFEDLMSVCQWPNNSNTTIQVPLMYQEKSSTSNMSQTEDDVGQPILKNSDLCNLLVRNVQSLTNIIGPQLDNLNLPFKSAEYQLNDGDLSSPVAATGSLQHQLQILSKLADMAAKSCTTNGKTSTSIESSESSIFDKNTPLNNHNQDIISNSLIRTRISFPSRSQSTTLTSTSSSASTTSNIKEEIKLPEPNLLNQPTRFWHQRNLKELENGGCPAVQVEGTKQATSFQFELPEEIKQYKQEFYLGAHAVTYDKNIHEQKRVVPVNTRIKDDYNGKLNDLDCSIVVPNDSSNHDEFDFATNGTFSKINPKEVKKEWNFKMINLYQSKSVTKKLIKEKKLKWCRLMFAFYIKLSDGQFIPVSPATFSDLIEETNRAQSVETDSIFPNKFCERGGQMIFVQLNGVVKKCDLHVTCNGRKLEDSDFQIAEQILSFESPARTQGIEHLHVKISNKNTNLSIDYQQPYYLHAFLLTFIIHGLTTAVNTNDFARILTRTHNQTLNLSDSAILTCHVTNLGNHHVTWLKYDRNTSTFLPITVGEQVFLADKRYSVSYYSISPDNSYWNLEIYNIQLPDEGIYECKISNRRQSVAIKIHLHVQIPMTIKPSRLYVEPGSNVELDCMIYNVNTSSITWHFSSYNYTYDYHHYDYDIHEKYQHEKNISKSQLIIRHAQPYHSGLWTCTYKRQKRSARIVVEKVLIELCAYLPSYDIIWGLTWLNHRLTMIISERGFLYHVNISLARYRQFNTILQFLPLNYIQSLAIDSDASPLQLTR</sequence>
<feature type="region of interest" description="Disordered" evidence="1">
    <location>
        <begin position="326"/>
        <end position="346"/>
    </location>
</feature>
<dbReference type="InterPro" id="IPR013783">
    <property type="entry name" value="Ig-like_fold"/>
</dbReference>
<name>A0A821EWB5_9BILA</name>
<dbReference type="SUPFAM" id="SSF48726">
    <property type="entry name" value="Immunoglobulin"/>
    <property type="match status" value="2"/>
</dbReference>
<gene>
    <name evidence="3" type="ORF">TOA249_LOCUS13191</name>
</gene>
<comment type="caution">
    <text evidence="3">The sequence shown here is derived from an EMBL/GenBank/DDBJ whole genome shotgun (WGS) entry which is preliminary data.</text>
</comment>
<dbReference type="SMART" id="SM00408">
    <property type="entry name" value="IGc2"/>
    <property type="match status" value="2"/>
</dbReference>
<dbReference type="EMBL" id="CAJOBS010000772">
    <property type="protein sequence ID" value="CAF4639631.1"/>
    <property type="molecule type" value="Genomic_DNA"/>
</dbReference>
<dbReference type="InterPro" id="IPR003599">
    <property type="entry name" value="Ig_sub"/>
</dbReference>
<dbReference type="PANTHER" id="PTHR23279">
    <property type="entry name" value="DEFECTIVE PROBOSCIS EXTENSION RESPONSE DPR -RELATED"/>
    <property type="match status" value="1"/>
</dbReference>
<dbReference type="GO" id="GO:0050808">
    <property type="term" value="P:synapse organization"/>
    <property type="evidence" value="ECO:0007669"/>
    <property type="project" value="TreeGrafter"/>
</dbReference>
<dbReference type="InterPro" id="IPR037448">
    <property type="entry name" value="Zig-8"/>
</dbReference>
<feature type="domain" description="Ig-like" evidence="2">
    <location>
        <begin position="759"/>
        <end position="851"/>
    </location>
</feature>
<accession>A0A821EWB5</accession>
<reference evidence="3" key="1">
    <citation type="submission" date="2021-02" db="EMBL/GenBank/DDBJ databases">
        <authorList>
            <person name="Nowell W R."/>
        </authorList>
    </citation>
    <scope>NUCLEOTIDE SEQUENCE</scope>
</reference>
<dbReference type="Gene3D" id="2.60.40.10">
    <property type="entry name" value="Immunoglobulins"/>
    <property type="match status" value="2"/>
</dbReference>
<feature type="compositionally biased region" description="Low complexity" evidence="1">
    <location>
        <begin position="285"/>
        <end position="295"/>
    </location>
</feature>
<dbReference type="InterPro" id="IPR003598">
    <property type="entry name" value="Ig_sub2"/>
</dbReference>
<feature type="domain" description="Ig-like" evidence="2">
    <location>
        <begin position="649"/>
        <end position="751"/>
    </location>
</feature>
<feature type="region of interest" description="Disordered" evidence="1">
    <location>
        <begin position="1"/>
        <end position="33"/>
    </location>
</feature>
<dbReference type="PROSITE" id="PS50835">
    <property type="entry name" value="IG_LIKE"/>
    <property type="match status" value="2"/>
</dbReference>
<evidence type="ECO:0000259" key="2">
    <source>
        <dbReference type="PROSITE" id="PS50835"/>
    </source>
</evidence>
<feature type="compositionally biased region" description="Acidic residues" evidence="1">
    <location>
        <begin position="8"/>
        <end position="17"/>
    </location>
</feature>
<protein>
    <recommendedName>
        <fullName evidence="2">Ig-like domain-containing protein</fullName>
    </recommendedName>
</protein>
<feature type="region of interest" description="Disordered" evidence="1">
    <location>
        <begin position="280"/>
        <end position="301"/>
    </location>
</feature>
<dbReference type="Pfam" id="PF13927">
    <property type="entry name" value="Ig_3"/>
    <property type="match status" value="1"/>
</dbReference>
<dbReference type="SMART" id="SM00409">
    <property type="entry name" value="IG"/>
    <property type="match status" value="2"/>
</dbReference>
<dbReference type="PANTHER" id="PTHR23279:SF36">
    <property type="entry name" value="DEFECTIVE PROBOSCIS EXTENSION RESPONSE 9, ISOFORM A"/>
    <property type="match status" value="1"/>
</dbReference>
<evidence type="ECO:0000256" key="1">
    <source>
        <dbReference type="SAM" id="MobiDB-lite"/>
    </source>
</evidence>
<dbReference type="Pfam" id="PF07679">
    <property type="entry name" value="I-set"/>
    <property type="match status" value="1"/>
</dbReference>
<dbReference type="GO" id="GO:0032589">
    <property type="term" value="C:neuron projection membrane"/>
    <property type="evidence" value="ECO:0007669"/>
    <property type="project" value="TreeGrafter"/>
</dbReference>
<dbReference type="CDD" id="cd00096">
    <property type="entry name" value="Ig"/>
    <property type="match status" value="1"/>
</dbReference>
<dbReference type="AlphaFoldDB" id="A0A821EWB5"/>
<dbReference type="InterPro" id="IPR013098">
    <property type="entry name" value="Ig_I-set"/>
</dbReference>
<feature type="compositionally biased region" description="Low complexity" evidence="1">
    <location>
        <begin position="326"/>
        <end position="342"/>
    </location>
</feature>
<evidence type="ECO:0000313" key="4">
    <source>
        <dbReference type="Proteomes" id="UP000663838"/>
    </source>
</evidence>
<dbReference type="InterPro" id="IPR036179">
    <property type="entry name" value="Ig-like_dom_sf"/>
</dbReference>
<dbReference type="Proteomes" id="UP000663838">
    <property type="component" value="Unassembled WGS sequence"/>
</dbReference>
<evidence type="ECO:0000313" key="3">
    <source>
        <dbReference type="EMBL" id="CAF4639631.1"/>
    </source>
</evidence>
<dbReference type="InterPro" id="IPR007110">
    <property type="entry name" value="Ig-like_dom"/>
</dbReference>